<organism evidence="3 4">
    <name type="scientific">Adhaeribacter soli</name>
    <dbReference type="NCBI Taxonomy" id="2607655"/>
    <lineage>
        <taxon>Bacteria</taxon>
        <taxon>Pseudomonadati</taxon>
        <taxon>Bacteroidota</taxon>
        <taxon>Cytophagia</taxon>
        <taxon>Cytophagales</taxon>
        <taxon>Hymenobacteraceae</taxon>
        <taxon>Adhaeribacter</taxon>
    </lineage>
</organism>
<gene>
    <name evidence="3" type="ORF">F0P94_13240</name>
</gene>
<proteinExistence type="predicted"/>
<protein>
    <submittedName>
        <fullName evidence="3">N-acetyltransferase</fullName>
    </submittedName>
</protein>
<evidence type="ECO:0000313" key="3">
    <source>
        <dbReference type="EMBL" id="KAA9331770.1"/>
    </source>
</evidence>
<dbReference type="PANTHER" id="PTHR31435">
    <property type="entry name" value="PROTEIN NATD1"/>
    <property type="match status" value="1"/>
</dbReference>
<reference evidence="3 4" key="1">
    <citation type="submission" date="2019-09" db="EMBL/GenBank/DDBJ databases">
        <title>Genome sequence of Adhaeribacter sp. M2.</title>
        <authorList>
            <person name="Srinivasan S."/>
        </authorList>
    </citation>
    <scope>NUCLEOTIDE SEQUENCE [LARGE SCALE GENOMIC DNA]</scope>
    <source>
        <strain evidence="3 4">M2</strain>
    </source>
</reference>
<name>A0A5N1IUP5_9BACT</name>
<dbReference type="AlphaFoldDB" id="A0A5N1IUP5"/>
<dbReference type="EMBL" id="VTWT01000007">
    <property type="protein sequence ID" value="KAA9331770.1"/>
    <property type="molecule type" value="Genomic_DNA"/>
</dbReference>
<dbReference type="InterPro" id="IPR045057">
    <property type="entry name" value="Gcn5-rel_NAT"/>
</dbReference>
<accession>A0A5N1IUP5</accession>
<dbReference type="Gene3D" id="3.40.630.30">
    <property type="match status" value="1"/>
</dbReference>
<dbReference type="InterPro" id="IPR016181">
    <property type="entry name" value="Acyl_CoA_acyltransferase"/>
</dbReference>
<dbReference type="RefSeq" id="WP_150904380.1">
    <property type="nucleotide sequence ID" value="NZ_VTWT01000007.1"/>
</dbReference>
<evidence type="ECO:0000259" key="2">
    <source>
        <dbReference type="PROSITE" id="PS51729"/>
    </source>
</evidence>
<dbReference type="PROSITE" id="PS51729">
    <property type="entry name" value="GNAT_YJDJ"/>
    <property type="match status" value="1"/>
</dbReference>
<comment type="caution">
    <text evidence="3">The sequence shown here is derived from an EMBL/GenBank/DDBJ whole genome shotgun (WGS) entry which is preliminary data.</text>
</comment>
<dbReference type="CDD" id="cd04301">
    <property type="entry name" value="NAT_SF"/>
    <property type="match status" value="1"/>
</dbReference>
<dbReference type="Proteomes" id="UP000326570">
    <property type="component" value="Unassembled WGS sequence"/>
</dbReference>
<dbReference type="GO" id="GO:0016740">
    <property type="term" value="F:transferase activity"/>
    <property type="evidence" value="ECO:0007669"/>
    <property type="project" value="UniProtKB-KW"/>
</dbReference>
<dbReference type="InterPro" id="IPR031165">
    <property type="entry name" value="GNAT_YJDJ"/>
</dbReference>
<dbReference type="Pfam" id="PF14542">
    <property type="entry name" value="Acetyltransf_CG"/>
    <property type="match status" value="1"/>
</dbReference>
<dbReference type="PANTHER" id="PTHR31435:SF10">
    <property type="entry name" value="BSR4717 PROTEIN"/>
    <property type="match status" value="1"/>
</dbReference>
<keyword evidence="4" id="KW-1185">Reference proteome</keyword>
<feature type="region of interest" description="Disordered" evidence="1">
    <location>
        <begin position="1"/>
        <end position="21"/>
    </location>
</feature>
<keyword evidence="3" id="KW-0808">Transferase</keyword>
<sequence length="98" mass="11472">MNHDNISFRNSEEDSQFQVHTQGSQGMIEYEKLGEKHLDLYHTEVDPELEGKGVARVLVQRALEYCRQQNYQVTPTCTYVAAYIKRHPEFQDLVAQNR</sequence>
<dbReference type="SUPFAM" id="SSF55729">
    <property type="entry name" value="Acyl-CoA N-acyltransferases (Nat)"/>
    <property type="match status" value="1"/>
</dbReference>
<evidence type="ECO:0000313" key="4">
    <source>
        <dbReference type="Proteomes" id="UP000326570"/>
    </source>
</evidence>
<feature type="domain" description="N-acetyltransferase" evidence="2">
    <location>
        <begin position="9"/>
        <end position="95"/>
    </location>
</feature>
<evidence type="ECO:0000256" key="1">
    <source>
        <dbReference type="SAM" id="MobiDB-lite"/>
    </source>
</evidence>